<proteinExistence type="predicted"/>
<dbReference type="Proteomes" id="UP001530377">
    <property type="component" value="Unassembled WGS sequence"/>
</dbReference>
<reference evidence="1 2" key="1">
    <citation type="submission" date="2024-10" db="EMBL/GenBank/DDBJ databases">
        <title>Updated reference genomes for cyclostephanoid diatoms.</title>
        <authorList>
            <person name="Roberts W.R."/>
            <person name="Alverson A.J."/>
        </authorList>
    </citation>
    <scope>NUCLEOTIDE SEQUENCE [LARGE SCALE GENOMIC DNA]</scope>
    <source>
        <strain evidence="1 2">AJA228-03</strain>
    </source>
</reference>
<accession>A0ABD3RQH7</accession>
<name>A0ABD3RQH7_9STRA</name>
<dbReference type="AlphaFoldDB" id="A0ABD3RQH7"/>
<keyword evidence="2" id="KW-1185">Reference proteome</keyword>
<evidence type="ECO:0000313" key="1">
    <source>
        <dbReference type="EMBL" id="KAL3809880.1"/>
    </source>
</evidence>
<gene>
    <name evidence="1" type="ORF">ACHAXA_001305</name>
</gene>
<sequence>MGRSHLDRGEKIAMCLQRCLSMWDDNGTLTSSTSTTQRRHDGLCKIIHVGGAPTDILAANSIPSRNRVNRFCVAMGSHSAEELPDSAERECQE</sequence>
<protein>
    <submittedName>
        <fullName evidence="1">Uncharacterized protein</fullName>
    </submittedName>
</protein>
<dbReference type="EMBL" id="JALLPB020000368">
    <property type="protein sequence ID" value="KAL3809880.1"/>
    <property type="molecule type" value="Genomic_DNA"/>
</dbReference>
<organism evidence="1 2">
    <name type="scientific">Cyclostephanos tholiformis</name>
    <dbReference type="NCBI Taxonomy" id="382380"/>
    <lineage>
        <taxon>Eukaryota</taxon>
        <taxon>Sar</taxon>
        <taxon>Stramenopiles</taxon>
        <taxon>Ochrophyta</taxon>
        <taxon>Bacillariophyta</taxon>
        <taxon>Coscinodiscophyceae</taxon>
        <taxon>Thalassiosirophycidae</taxon>
        <taxon>Stephanodiscales</taxon>
        <taxon>Stephanodiscaceae</taxon>
        <taxon>Cyclostephanos</taxon>
    </lineage>
</organism>
<comment type="caution">
    <text evidence="1">The sequence shown here is derived from an EMBL/GenBank/DDBJ whole genome shotgun (WGS) entry which is preliminary data.</text>
</comment>
<evidence type="ECO:0000313" key="2">
    <source>
        <dbReference type="Proteomes" id="UP001530377"/>
    </source>
</evidence>